<dbReference type="InterPro" id="IPR036612">
    <property type="entry name" value="KH_dom_type_1_sf"/>
</dbReference>
<keyword evidence="4" id="KW-0963">Cytoplasm</keyword>
<dbReference type="OrthoDB" id="340500at2759"/>
<keyword evidence="6" id="KW-0271">Exosome</keyword>
<dbReference type="Pfam" id="PF21262">
    <property type="entry name" value="RRP40_S1"/>
    <property type="match status" value="1"/>
</dbReference>
<comment type="caution">
    <text evidence="12">The sequence shown here is derived from an EMBL/GenBank/DDBJ whole genome shotgun (WGS) entry which is preliminary data.</text>
</comment>
<evidence type="ECO:0000313" key="12">
    <source>
        <dbReference type="EMBL" id="CAD5112304.1"/>
    </source>
</evidence>
<sequence length="234" mass="26014">MCDIGDIVLPGDKIDNFVQSKGKVLLGPGLQRDGEEVIAVRPGIFKYREPNIYWIESHQKRYVPSKDEDVIGVVTNAKGELFKVDIGSSEQASLSYLNFEGATKRNRPDVKNGDLVYAKLSIADKHAECELTCVDRDGKSKGKGCLPDGGFMFQVPLHLAHKLRHPDCPLLKYIGKETAMEVIAAMNGRVWIKSRSARETIAIANAISAAEFLNYDKMKDFVDNFMNELYLGSS</sequence>
<dbReference type="SUPFAM" id="SSF50249">
    <property type="entry name" value="Nucleic acid-binding proteins"/>
    <property type="match status" value="1"/>
</dbReference>
<dbReference type="EMBL" id="CAJFCJ010000002">
    <property type="protein sequence ID" value="CAD5112304.1"/>
    <property type="molecule type" value="Genomic_DNA"/>
</dbReference>
<dbReference type="Proteomes" id="UP000549394">
    <property type="component" value="Unassembled WGS sequence"/>
</dbReference>
<dbReference type="Pfam" id="PF18311">
    <property type="entry name" value="Rrp40_N"/>
    <property type="match status" value="1"/>
</dbReference>
<evidence type="ECO:0000256" key="1">
    <source>
        <dbReference type="ARBA" id="ARBA00004496"/>
    </source>
</evidence>
<evidence type="ECO:0000256" key="4">
    <source>
        <dbReference type="ARBA" id="ARBA00022490"/>
    </source>
</evidence>
<keyword evidence="5" id="KW-0698">rRNA processing</keyword>
<dbReference type="GO" id="GO:0005730">
    <property type="term" value="C:nucleolus"/>
    <property type="evidence" value="ECO:0007669"/>
    <property type="project" value="UniProtKB-SubCell"/>
</dbReference>
<dbReference type="GO" id="GO:0071034">
    <property type="term" value="P:CUT catabolic process"/>
    <property type="evidence" value="ECO:0007669"/>
    <property type="project" value="TreeGrafter"/>
</dbReference>
<dbReference type="GO" id="GO:0071038">
    <property type="term" value="P:TRAMP-dependent tRNA surveillance pathway"/>
    <property type="evidence" value="ECO:0007669"/>
    <property type="project" value="TreeGrafter"/>
</dbReference>
<dbReference type="AlphaFoldDB" id="A0A7I8VAH9"/>
<dbReference type="InterPro" id="IPR026699">
    <property type="entry name" value="Exosome_RNA_bind1/RRP40/RRP4"/>
</dbReference>
<dbReference type="GO" id="GO:0003723">
    <property type="term" value="F:RNA binding"/>
    <property type="evidence" value="ECO:0007669"/>
    <property type="project" value="UniProtKB-KW"/>
</dbReference>
<evidence type="ECO:0000256" key="6">
    <source>
        <dbReference type="ARBA" id="ARBA00022835"/>
    </source>
</evidence>
<dbReference type="GO" id="GO:0071035">
    <property type="term" value="P:nuclear polyadenylation-dependent rRNA catabolic process"/>
    <property type="evidence" value="ECO:0007669"/>
    <property type="project" value="TreeGrafter"/>
</dbReference>
<proteinExistence type="inferred from homology"/>
<dbReference type="InterPro" id="IPR041054">
    <property type="entry name" value="Rrp40_N_euk"/>
</dbReference>
<dbReference type="Gene3D" id="3.30.1370.10">
    <property type="entry name" value="K Homology domain, type 1"/>
    <property type="match status" value="1"/>
</dbReference>
<accession>A0A7I8VAH9</accession>
<feature type="domain" description="Exosome complex exonuclease Rrp40 N-terminal" evidence="11">
    <location>
        <begin position="26"/>
        <end position="61"/>
    </location>
</feature>
<dbReference type="Pfam" id="PF15985">
    <property type="entry name" value="KH_6"/>
    <property type="match status" value="1"/>
</dbReference>
<protein>
    <recommendedName>
        <fullName evidence="9">Ribosomal RNA-processing protein 40</fullName>
    </recommendedName>
</protein>
<dbReference type="PANTHER" id="PTHR21321:SF1">
    <property type="entry name" value="EXOSOME COMPLEX COMPONENT RRP40"/>
    <property type="match status" value="1"/>
</dbReference>
<evidence type="ECO:0000256" key="9">
    <source>
        <dbReference type="ARBA" id="ARBA00030615"/>
    </source>
</evidence>
<keyword evidence="8" id="KW-0539">Nucleus</keyword>
<dbReference type="SUPFAM" id="SSF110324">
    <property type="entry name" value="Ribosomal L27 protein-like"/>
    <property type="match status" value="1"/>
</dbReference>
<feature type="domain" description="K Homology" evidence="10">
    <location>
        <begin position="150"/>
        <end position="197"/>
    </location>
</feature>
<evidence type="ECO:0000256" key="7">
    <source>
        <dbReference type="ARBA" id="ARBA00022884"/>
    </source>
</evidence>
<evidence type="ECO:0000256" key="2">
    <source>
        <dbReference type="ARBA" id="ARBA00004604"/>
    </source>
</evidence>
<dbReference type="InterPro" id="IPR004088">
    <property type="entry name" value="KH_dom_type_1"/>
</dbReference>
<evidence type="ECO:0000256" key="8">
    <source>
        <dbReference type="ARBA" id="ARBA00023242"/>
    </source>
</evidence>
<dbReference type="GO" id="GO:0071051">
    <property type="term" value="P:poly(A)-dependent snoRNA 3'-end processing"/>
    <property type="evidence" value="ECO:0007669"/>
    <property type="project" value="TreeGrafter"/>
</dbReference>
<name>A0A7I8VAH9_9ANNE</name>
<evidence type="ECO:0000313" key="13">
    <source>
        <dbReference type="Proteomes" id="UP000549394"/>
    </source>
</evidence>
<dbReference type="GO" id="GO:0000177">
    <property type="term" value="C:cytoplasmic exosome (RNase complex)"/>
    <property type="evidence" value="ECO:0007669"/>
    <property type="project" value="TreeGrafter"/>
</dbReference>
<dbReference type="FunFam" id="2.40.50.140:FF:000112">
    <property type="entry name" value="Exosome complex component RRP40"/>
    <property type="match status" value="1"/>
</dbReference>
<organism evidence="12 13">
    <name type="scientific">Dimorphilus gyrociliatus</name>
    <dbReference type="NCBI Taxonomy" id="2664684"/>
    <lineage>
        <taxon>Eukaryota</taxon>
        <taxon>Metazoa</taxon>
        <taxon>Spiralia</taxon>
        <taxon>Lophotrochozoa</taxon>
        <taxon>Annelida</taxon>
        <taxon>Polychaeta</taxon>
        <taxon>Polychaeta incertae sedis</taxon>
        <taxon>Dinophilidae</taxon>
        <taxon>Dimorphilus</taxon>
    </lineage>
</organism>
<reference evidence="12 13" key="1">
    <citation type="submission" date="2020-08" db="EMBL/GenBank/DDBJ databases">
        <authorList>
            <person name="Hejnol A."/>
        </authorList>
    </citation>
    <scope>NUCLEOTIDE SEQUENCE [LARGE SCALE GENOMIC DNA]</scope>
</reference>
<dbReference type="CDD" id="cd22526">
    <property type="entry name" value="KH-I_Rrp40"/>
    <property type="match status" value="1"/>
</dbReference>
<evidence type="ECO:0000256" key="5">
    <source>
        <dbReference type="ARBA" id="ARBA00022552"/>
    </source>
</evidence>
<gene>
    <name evidence="12" type="ORF">DGYR_LOCUS1475</name>
</gene>
<dbReference type="PANTHER" id="PTHR21321">
    <property type="entry name" value="PNAS-3 RELATED"/>
    <property type="match status" value="1"/>
</dbReference>
<dbReference type="InterPro" id="IPR037319">
    <property type="entry name" value="Rrp40_S1"/>
</dbReference>
<dbReference type="InterPro" id="IPR012340">
    <property type="entry name" value="NA-bd_OB-fold"/>
</dbReference>
<keyword evidence="13" id="KW-1185">Reference proteome</keyword>
<dbReference type="Gene3D" id="2.40.50.140">
    <property type="entry name" value="Nucleic acid-binding proteins"/>
    <property type="match status" value="1"/>
</dbReference>
<dbReference type="InterPro" id="IPR049469">
    <property type="entry name" value="RRP40_KH-I"/>
</dbReference>
<comment type="similarity">
    <text evidence="3">Belongs to the RRP40 family.</text>
</comment>
<dbReference type="CDD" id="cd05790">
    <property type="entry name" value="S1_Rrp40"/>
    <property type="match status" value="1"/>
</dbReference>
<dbReference type="GO" id="GO:0034475">
    <property type="term" value="P:U4 snRNA 3'-end processing"/>
    <property type="evidence" value="ECO:0007669"/>
    <property type="project" value="TreeGrafter"/>
</dbReference>
<evidence type="ECO:0000256" key="3">
    <source>
        <dbReference type="ARBA" id="ARBA00007841"/>
    </source>
</evidence>
<dbReference type="Gene3D" id="2.40.50.100">
    <property type="match status" value="1"/>
</dbReference>
<evidence type="ECO:0000259" key="10">
    <source>
        <dbReference type="Pfam" id="PF15985"/>
    </source>
</evidence>
<comment type="subcellular location">
    <subcellularLocation>
        <location evidence="1">Cytoplasm</location>
    </subcellularLocation>
    <subcellularLocation>
        <location evidence="2">Nucleus</location>
        <location evidence="2">Nucleolus</location>
    </subcellularLocation>
</comment>
<dbReference type="GO" id="GO:0000467">
    <property type="term" value="P:exonucleolytic trimming to generate mature 3'-end of 5.8S rRNA from tricistronic rRNA transcript (SSU-rRNA, 5.8S rRNA, LSU-rRNA)"/>
    <property type="evidence" value="ECO:0007669"/>
    <property type="project" value="TreeGrafter"/>
</dbReference>
<keyword evidence="7" id="KW-0694">RNA-binding</keyword>
<dbReference type="GO" id="GO:0000176">
    <property type="term" value="C:nuclear exosome (RNase complex)"/>
    <property type="evidence" value="ECO:0007669"/>
    <property type="project" value="TreeGrafter"/>
</dbReference>
<dbReference type="SUPFAM" id="SSF54791">
    <property type="entry name" value="Eukaryotic type KH-domain (KH-domain type I)"/>
    <property type="match status" value="1"/>
</dbReference>
<evidence type="ECO:0000259" key="11">
    <source>
        <dbReference type="Pfam" id="PF18311"/>
    </source>
</evidence>